<dbReference type="InterPro" id="IPR007037">
    <property type="entry name" value="SIP_rossman_dom"/>
</dbReference>
<dbReference type="InterPro" id="IPR013113">
    <property type="entry name" value="SIP_FAD-bd"/>
</dbReference>
<dbReference type="Gene3D" id="2.40.30.10">
    <property type="entry name" value="Translation factors"/>
    <property type="match status" value="1"/>
</dbReference>
<dbReference type="InterPro" id="IPR017938">
    <property type="entry name" value="Riboflavin_synthase-like_b-brl"/>
</dbReference>
<dbReference type="CDD" id="cd06193">
    <property type="entry name" value="siderophore_interacting"/>
    <property type="match status" value="1"/>
</dbReference>
<accession>A0A1T3NJT4</accession>
<organism evidence="3 4">
    <name type="scientific">Embleya scabrispora</name>
    <dbReference type="NCBI Taxonomy" id="159449"/>
    <lineage>
        <taxon>Bacteria</taxon>
        <taxon>Bacillati</taxon>
        <taxon>Actinomycetota</taxon>
        <taxon>Actinomycetes</taxon>
        <taxon>Kitasatosporales</taxon>
        <taxon>Streptomycetaceae</taxon>
        <taxon>Embleya</taxon>
    </lineage>
</organism>
<reference evidence="3 4" key="1">
    <citation type="submission" date="2017-03" db="EMBL/GenBank/DDBJ databases">
        <title>Draft genome sequence of Streptomyces scabrisporus NF3, endophyte isolated from Amphipterygium adstringens.</title>
        <authorList>
            <person name="Vazquez M."/>
            <person name="Ceapa C.D."/>
            <person name="Rodriguez Luna D."/>
            <person name="Sanchez Esquivel S."/>
        </authorList>
    </citation>
    <scope>NUCLEOTIDE SEQUENCE [LARGE SCALE GENOMIC DNA]</scope>
    <source>
        <strain evidence="3 4">NF3</strain>
    </source>
</reference>
<dbReference type="PROSITE" id="PS51384">
    <property type="entry name" value="FAD_FR"/>
    <property type="match status" value="1"/>
</dbReference>
<evidence type="ECO:0000256" key="1">
    <source>
        <dbReference type="SAM" id="MobiDB-lite"/>
    </source>
</evidence>
<dbReference type="SUPFAM" id="SSF63380">
    <property type="entry name" value="Riboflavin synthase domain-like"/>
    <property type="match status" value="1"/>
</dbReference>
<name>A0A1T3NJT4_9ACTN</name>
<protein>
    <recommendedName>
        <fullName evidence="2">FAD-binding FR-type domain-containing protein</fullName>
    </recommendedName>
</protein>
<dbReference type="Proteomes" id="UP000190037">
    <property type="component" value="Unassembled WGS sequence"/>
</dbReference>
<dbReference type="Gene3D" id="3.40.50.80">
    <property type="entry name" value="Nucleotide-binding domain of ferredoxin-NADP reductase (FNR) module"/>
    <property type="match status" value="1"/>
</dbReference>
<dbReference type="GO" id="GO:0016491">
    <property type="term" value="F:oxidoreductase activity"/>
    <property type="evidence" value="ECO:0007669"/>
    <property type="project" value="InterPro"/>
</dbReference>
<sequence>MVLVSFPSHHASKRMRTAGDMPGRPPDVRGSPMKKPKTIHRCTVLARRDLTPRMVRLTLAGPSLVGLVPRPAQDIEVLLADAGGNRVKRRYTIRNARPQVGEWDVDAFLHADGGPGSAWAASARPGSDVELVGPRGKLELRAADGHLFVGDEAALPAIAALAEALPAGQEATAVVETGSPADRVPIGAASVRWLERGDRLPGDPESLLAAVARELRARDFEQVYILAEAHITGAIRNLVHGAGIGPDHVFAKGYWTADLRPATSGNPA</sequence>
<dbReference type="InterPro" id="IPR017927">
    <property type="entry name" value="FAD-bd_FR_type"/>
</dbReference>
<dbReference type="InterPro" id="IPR039261">
    <property type="entry name" value="FNR_nucleotide-bd"/>
</dbReference>
<proteinExistence type="predicted"/>
<keyword evidence="4" id="KW-1185">Reference proteome</keyword>
<dbReference type="PANTHER" id="PTHR30157">
    <property type="entry name" value="FERRIC REDUCTASE, NADPH-DEPENDENT"/>
    <property type="match status" value="1"/>
</dbReference>
<gene>
    <name evidence="3" type="ORF">B4N89_41815</name>
</gene>
<evidence type="ECO:0000313" key="4">
    <source>
        <dbReference type="Proteomes" id="UP000190037"/>
    </source>
</evidence>
<dbReference type="InterPro" id="IPR039374">
    <property type="entry name" value="SIP_fam"/>
</dbReference>
<evidence type="ECO:0000259" key="2">
    <source>
        <dbReference type="PROSITE" id="PS51384"/>
    </source>
</evidence>
<comment type="caution">
    <text evidence="3">The sequence shown here is derived from an EMBL/GenBank/DDBJ whole genome shotgun (WGS) entry which is preliminary data.</text>
</comment>
<dbReference type="EMBL" id="MWQN01000004">
    <property type="protein sequence ID" value="OPC77106.1"/>
    <property type="molecule type" value="Genomic_DNA"/>
</dbReference>
<dbReference type="Pfam" id="PF08021">
    <property type="entry name" value="FAD_binding_9"/>
    <property type="match status" value="1"/>
</dbReference>
<dbReference type="Pfam" id="PF04954">
    <property type="entry name" value="SIP"/>
    <property type="match status" value="1"/>
</dbReference>
<evidence type="ECO:0000313" key="3">
    <source>
        <dbReference type="EMBL" id="OPC77106.1"/>
    </source>
</evidence>
<dbReference type="AlphaFoldDB" id="A0A1T3NJT4"/>
<feature type="region of interest" description="Disordered" evidence="1">
    <location>
        <begin position="1"/>
        <end position="37"/>
    </location>
</feature>
<dbReference type="STRING" id="159449.B4N89_41815"/>
<feature type="domain" description="FAD-binding FR-type" evidence="2">
    <location>
        <begin position="37"/>
        <end position="141"/>
    </location>
</feature>
<dbReference type="PANTHER" id="PTHR30157:SF0">
    <property type="entry name" value="NADPH-DEPENDENT FERRIC-CHELATE REDUCTASE"/>
    <property type="match status" value="1"/>
</dbReference>